<feature type="transmembrane region" description="Helical" evidence="1">
    <location>
        <begin position="223"/>
        <end position="242"/>
    </location>
</feature>
<dbReference type="InterPro" id="IPR027417">
    <property type="entry name" value="P-loop_NTPase"/>
</dbReference>
<organism evidence="2 3">
    <name type="scientific">Penicillium malachiteum</name>
    <dbReference type="NCBI Taxonomy" id="1324776"/>
    <lineage>
        <taxon>Eukaryota</taxon>
        <taxon>Fungi</taxon>
        <taxon>Dikarya</taxon>
        <taxon>Ascomycota</taxon>
        <taxon>Pezizomycotina</taxon>
        <taxon>Eurotiomycetes</taxon>
        <taxon>Eurotiomycetidae</taxon>
        <taxon>Eurotiales</taxon>
        <taxon>Aspergillaceae</taxon>
        <taxon>Penicillium</taxon>
    </lineage>
</organism>
<reference evidence="2" key="2">
    <citation type="submission" date="2023-01" db="EMBL/GenBank/DDBJ databases">
        <authorList>
            <person name="Petersen C."/>
        </authorList>
    </citation>
    <scope>NUCLEOTIDE SEQUENCE</scope>
    <source>
        <strain evidence="2">IBT 17514</strain>
    </source>
</reference>
<sequence length="246" mass="28263">MRFLNDEVVIDQNNGVPMMQVIGAGLPRCATSSQQTAFESQYIGLTPCMHFAHVAPHACRSDILLAAMRERDTTRRHKLLYELFDGFQATTDCPGSLFVDDLMNMYPNAKIVLNKYTSNLLYYIVYFLWKIDYNIETLWDLFLKRSKVTLGLTDDKLLTAKYYDAHNAWVHIQAAKRGLEVFEFEPWDGWEPLCAILSKEAPKDEPFPHRNDASEVRMIVRILYARGLISWFVLGGVIYGAARLLI</sequence>
<keyword evidence="1" id="KW-0812">Transmembrane</keyword>
<accession>A0AAD6HTS9</accession>
<keyword evidence="1" id="KW-0472">Membrane</keyword>
<gene>
    <name evidence="2" type="ORF">N7493_001210</name>
</gene>
<name>A0AAD6HTS9_9EURO</name>
<reference evidence="2" key="1">
    <citation type="journal article" date="2023" name="IMA Fungus">
        <title>Comparative genomic study of the Penicillium genus elucidates a diverse pangenome and 15 lateral gene transfer events.</title>
        <authorList>
            <person name="Petersen C."/>
            <person name="Sorensen T."/>
            <person name="Nielsen M.R."/>
            <person name="Sondergaard T.E."/>
            <person name="Sorensen J.L."/>
            <person name="Fitzpatrick D.A."/>
            <person name="Frisvad J.C."/>
            <person name="Nielsen K.L."/>
        </authorList>
    </citation>
    <scope>NUCLEOTIDE SEQUENCE</scope>
    <source>
        <strain evidence="2">IBT 17514</strain>
    </source>
</reference>
<dbReference type="PANTHER" id="PTHR36978:SF4">
    <property type="entry name" value="P-LOOP CONTAINING NUCLEOSIDE TRIPHOSPHATE HYDROLASE PROTEIN"/>
    <property type="match status" value="1"/>
</dbReference>
<evidence type="ECO:0000256" key="1">
    <source>
        <dbReference type="SAM" id="Phobius"/>
    </source>
</evidence>
<evidence type="ECO:0000313" key="3">
    <source>
        <dbReference type="Proteomes" id="UP001215712"/>
    </source>
</evidence>
<dbReference type="EMBL" id="JAQJAN010000002">
    <property type="protein sequence ID" value="KAJ5738055.1"/>
    <property type="molecule type" value="Genomic_DNA"/>
</dbReference>
<dbReference type="Gene3D" id="3.40.50.300">
    <property type="entry name" value="P-loop containing nucleotide triphosphate hydrolases"/>
    <property type="match status" value="1"/>
</dbReference>
<dbReference type="Proteomes" id="UP001215712">
    <property type="component" value="Unassembled WGS sequence"/>
</dbReference>
<protein>
    <submittedName>
        <fullName evidence="2">Uncharacterized protein</fullName>
    </submittedName>
</protein>
<dbReference type="SUPFAM" id="SSF52540">
    <property type="entry name" value="P-loop containing nucleoside triphosphate hydrolases"/>
    <property type="match status" value="1"/>
</dbReference>
<dbReference type="AlphaFoldDB" id="A0AAD6HTS9"/>
<comment type="caution">
    <text evidence="2">The sequence shown here is derived from an EMBL/GenBank/DDBJ whole genome shotgun (WGS) entry which is preliminary data.</text>
</comment>
<dbReference type="PANTHER" id="PTHR36978">
    <property type="entry name" value="P-LOOP CONTAINING NUCLEOTIDE TRIPHOSPHATE HYDROLASE"/>
    <property type="match status" value="1"/>
</dbReference>
<proteinExistence type="predicted"/>
<dbReference type="Pfam" id="PF17784">
    <property type="entry name" value="Sulfotransfer_4"/>
    <property type="match status" value="1"/>
</dbReference>
<keyword evidence="3" id="KW-1185">Reference proteome</keyword>
<keyword evidence="1" id="KW-1133">Transmembrane helix</keyword>
<evidence type="ECO:0000313" key="2">
    <source>
        <dbReference type="EMBL" id="KAJ5738055.1"/>
    </source>
</evidence>
<dbReference type="InterPro" id="IPR040632">
    <property type="entry name" value="Sulfotransfer_4"/>
</dbReference>